<reference evidence="8 9" key="1">
    <citation type="journal article" date="2011" name="J. Bacteriol.">
        <title>Genome sequence of the verrucomicrobium Opitutus terrae PB90-1, an abundant inhabitant of rice paddy soil ecosystems.</title>
        <authorList>
            <person name="van Passel M.W."/>
            <person name="Kant R."/>
            <person name="Palva A."/>
            <person name="Copeland A."/>
            <person name="Lucas S."/>
            <person name="Lapidus A."/>
            <person name="Glavina del Rio T."/>
            <person name="Pitluck S."/>
            <person name="Goltsman E."/>
            <person name="Clum A."/>
            <person name="Sun H."/>
            <person name="Schmutz J."/>
            <person name="Larimer F.W."/>
            <person name="Land M.L."/>
            <person name="Hauser L."/>
            <person name="Kyrpides N."/>
            <person name="Mikhailova N."/>
            <person name="Richardson P.P."/>
            <person name="Janssen P.H."/>
            <person name="de Vos W.M."/>
            <person name="Smidt H."/>
        </authorList>
    </citation>
    <scope>NUCLEOTIDE SEQUENCE [LARGE SCALE GENOMIC DNA]</scope>
    <source>
        <strain evidence="9">DSM 11246 / JCM 15787 / PB90-1</strain>
    </source>
</reference>
<evidence type="ECO:0000256" key="4">
    <source>
        <dbReference type="ARBA" id="ARBA00022692"/>
    </source>
</evidence>
<keyword evidence="5 7" id="KW-1133">Transmembrane helix</keyword>
<comment type="subcellular location">
    <subcellularLocation>
        <location evidence="1">Cell membrane</location>
        <topology evidence="1">Multi-pass membrane protein</topology>
    </subcellularLocation>
</comment>
<keyword evidence="3" id="KW-1003">Cell membrane</keyword>
<organism evidence="8 9">
    <name type="scientific">Opitutus terrae (strain DSM 11246 / JCM 15787 / PB90-1)</name>
    <dbReference type="NCBI Taxonomy" id="452637"/>
    <lineage>
        <taxon>Bacteria</taxon>
        <taxon>Pseudomonadati</taxon>
        <taxon>Verrucomicrobiota</taxon>
        <taxon>Opitutia</taxon>
        <taxon>Opitutales</taxon>
        <taxon>Opitutaceae</taxon>
        <taxon>Opitutus</taxon>
    </lineage>
</organism>
<dbReference type="RefSeq" id="WP_012373235.1">
    <property type="nucleotide sequence ID" value="NC_010571.1"/>
</dbReference>
<keyword evidence="6 7" id="KW-0472">Membrane</keyword>
<dbReference type="PANTHER" id="PTHR30065:SF1">
    <property type="entry name" value="SURFACE PRESENTATION OF ANTIGENS PROTEIN SPAR"/>
    <property type="match status" value="1"/>
</dbReference>
<dbReference type="GO" id="GO:0005886">
    <property type="term" value="C:plasma membrane"/>
    <property type="evidence" value="ECO:0007669"/>
    <property type="project" value="UniProtKB-SubCell"/>
</dbReference>
<dbReference type="PANTHER" id="PTHR30065">
    <property type="entry name" value="FLAGELLAR BIOSYNTHETIC PROTEIN FLIR"/>
    <property type="match status" value="1"/>
</dbReference>
<feature type="transmembrane region" description="Helical" evidence="7">
    <location>
        <begin position="33"/>
        <end position="51"/>
    </location>
</feature>
<proteinExistence type="inferred from homology"/>
<keyword evidence="9" id="KW-1185">Reference proteome</keyword>
<dbReference type="KEGG" id="ote:Oter_0407"/>
<feature type="transmembrane region" description="Helical" evidence="7">
    <location>
        <begin position="117"/>
        <end position="138"/>
    </location>
</feature>
<accession>B1ZR30</accession>
<sequence>MTLGFLVTWMMVFLRTLGVILQLPLVAGRPIPVMARLGICVCIASLLAGVVPESSVPATLWGLLAATAGEILVGLALGFMVRLAFAAVEMAGRILSSEIGITMGGGMGVPEPATEPMTALISTFAVVLFFAFGGHLMMLSGLARSFVLAPAGQPMLAPSASDLLINATSHLIEVGVRIAAPFIAMNFLVLLTFSVLGRVLPKMNVFIVSFSMRLIAGFTLLASGGTLIARYLYLEFDDTPVRMLQLFAR</sequence>
<name>B1ZR30_OPITP</name>
<feature type="transmembrane region" description="Helical" evidence="7">
    <location>
        <begin position="212"/>
        <end position="233"/>
    </location>
</feature>
<evidence type="ECO:0000256" key="6">
    <source>
        <dbReference type="ARBA" id="ARBA00023136"/>
    </source>
</evidence>
<dbReference type="InterPro" id="IPR002010">
    <property type="entry name" value="T3SS_IM_R"/>
</dbReference>
<dbReference type="GO" id="GO:0006605">
    <property type="term" value="P:protein targeting"/>
    <property type="evidence" value="ECO:0007669"/>
    <property type="project" value="InterPro"/>
</dbReference>
<evidence type="ECO:0000256" key="7">
    <source>
        <dbReference type="SAM" id="Phobius"/>
    </source>
</evidence>
<dbReference type="OrthoDB" id="9807748at2"/>
<evidence type="ECO:0000256" key="2">
    <source>
        <dbReference type="ARBA" id="ARBA00009772"/>
    </source>
</evidence>
<dbReference type="eggNOG" id="COG1684">
    <property type="taxonomic scope" value="Bacteria"/>
</dbReference>
<evidence type="ECO:0000313" key="8">
    <source>
        <dbReference type="EMBL" id="ACB73697.1"/>
    </source>
</evidence>
<comment type="similarity">
    <text evidence="2">Belongs to the FliR/MopE/SpaR family.</text>
</comment>
<evidence type="ECO:0000256" key="1">
    <source>
        <dbReference type="ARBA" id="ARBA00004651"/>
    </source>
</evidence>
<keyword evidence="4 7" id="KW-0812">Transmembrane</keyword>
<evidence type="ECO:0000313" key="9">
    <source>
        <dbReference type="Proteomes" id="UP000007013"/>
    </source>
</evidence>
<dbReference type="EMBL" id="CP001032">
    <property type="protein sequence ID" value="ACB73697.1"/>
    <property type="molecule type" value="Genomic_DNA"/>
</dbReference>
<dbReference type="Pfam" id="PF01311">
    <property type="entry name" value="Bac_export_1"/>
    <property type="match status" value="1"/>
</dbReference>
<dbReference type="HOGENOM" id="CLU_063626_2_1_0"/>
<evidence type="ECO:0000256" key="3">
    <source>
        <dbReference type="ARBA" id="ARBA00022475"/>
    </source>
</evidence>
<gene>
    <name evidence="8" type="ordered locus">Oter_0407</name>
</gene>
<dbReference type="Proteomes" id="UP000007013">
    <property type="component" value="Chromosome"/>
</dbReference>
<feature type="transmembrane region" description="Helical" evidence="7">
    <location>
        <begin position="63"/>
        <end position="85"/>
    </location>
</feature>
<evidence type="ECO:0000256" key="5">
    <source>
        <dbReference type="ARBA" id="ARBA00022989"/>
    </source>
</evidence>
<dbReference type="STRING" id="452637.Oter_0407"/>
<dbReference type="AlphaFoldDB" id="B1ZR30"/>
<feature type="transmembrane region" description="Helical" evidence="7">
    <location>
        <begin position="6"/>
        <end position="26"/>
    </location>
</feature>
<protein>
    <submittedName>
        <fullName evidence="8">Type III secretion system inner membrane R protein</fullName>
    </submittedName>
</protein>
<dbReference type="PRINTS" id="PR00953">
    <property type="entry name" value="TYPE3IMRPROT"/>
</dbReference>
<feature type="transmembrane region" description="Helical" evidence="7">
    <location>
        <begin position="178"/>
        <end position="200"/>
    </location>
</feature>